<dbReference type="PANTHER" id="PTHR35041">
    <property type="entry name" value="MEDIATOR OF RNA POLYMERASE II TRANSCRIPTION SUBUNIT 1"/>
    <property type="match status" value="1"/>
</dbReference>
<name>A0AA43QQG6_9LECA</name>
<dbReference type="PANTHER" id="PTHR35041:SF6">
    <property type="entry name" value="FORMYLMETHIONINE DEFORMYLASE-LIKE PROTEIN-RELATED"/>
    <property type="match status" value="1"/>
</dbReference>
<dbReference type="EMBL" id="JAPUFD010000012">
    <property type="protein sequence ID" value="MDI1490776.1"/>
    <property type="molecule type" value="Genomic_DNA"/>
</dbReference>
<sequence>MGLPVPIDKTPLAETDHSAMHRHERLIRKDATPSPAQKKYVRWGVTWKTPLLIVLWTLAGVGWAIGHHLYYRSLDGTKAGSSSQQHWAVNFGTALAFLVVASLRAACDIVYQQYIWTVFKRKSLSLDALDKLFSVTADPTAFVSWEFITHAKIAFLVALMCCVQFFGPTVQCAVASRSQQKVFDKFTRILANEEHMITTKDLFESGKLKWGDRGVPAEITPLMNVYSAFSPMDMPDGAQSVDVYNNWLPDHGHIFDDDHVLDDMVEQSWIQTADQAIVCTSGNAIFDVWYEFVETALPLIRYNISEFDRIRNPQGGADIPAYIPVYQAFSSLLNGNVSTTLMKYPDPGARSVGQINYTFDGNVTIYDSSSRVLQHGLSACDDFKLGYWNGNGAIGIGQDGPVPWHLAFAEISRNLTYEGNPEGKPWLQDKKFANISNDLFTKPSWMCRNRTLLRAVEDLAHNITISMLSSEKVVKQNATTVPVLFFPIENIYRYDSRNLILSYSIATFLTFISACIGFFALHYNGVAHSTAFSAIVATTRNHELAAVSRGHSLGALPLEYTSMKVRFGELVKEKEGKVWEGDDEEVERGLARHIGFGAADKVVRLRKGGKYV</sequence>
<evidence type="ECO:0000313" key="2">
    <source>
        <dbReference type="EMBL" id="MDI1490776.1"/>
    </source>
</evidence>
<keyword evidence="1" id="KW-0812">Transmembrane</keyword>
<evidence type="ECO:0000256" key="1">
    <source>
        <dbReference type="SAM" id="Phobius"/>
    </source>
</evidence>
<evidence type="ECO:0000313" key="3">
    <source>
        <dbReference type="Proteomes" id="UP001161017"/>
    </source>
</evidence>
<dbReference type="AlphaFoldDB" id="A0AA43QQG6"/>
<accession>A0AA43QQG6</accession>
<keyword evidence="1" id="KW-1133">Transmembrane helix</keyword>
<proteinExistence type="predicted"/>
<reference evidence="2" key="1">
    <citation type="journal article" date="2023" name="Genome Biol. Evol.">
        <title>First Whole Genome Sequence and Flow Cytometry Genome Size Data for the Lichen-Forming Fungus Ramalina farinacea (Ascomycota).</title>
        <authorList>
            <person name="Llewellyn T."/>
            <person name="Mian S."/>
            <person name="Hill R."/>
            <person name="Leitch I.J."/>
            <person name="Gaya E."/>
        </authorList>
    </citation>
    <scope>NUCLEOTIDE SEQUENCE</scope>
    <source>
        <strain evidence="2">LIQ254RAFAR</strain>
    </source>
</reference>
<feature type="transmembrane region" description="Helical" evidence="1">
    <location>
        <begin position="500"/>
        <end position="523"/>
    </location>
</feature>
<protein>
    <submittedName>
        <fullName evidence="2">Uncharacterized protein</fullName>
    </submittedName>
</protein>
<comment type="caution">
    <text evidence="2">The sequence shown here is derived from an EMBL/GenBank/DDBJ whole genome shotgun (WGS) entry which is preliminary data.</text>
</comment>
<organism evidence="2 3">
    <name type="scientific">Ramalina farinacea</name>
    <dbReference type="NCBI Taxonomy" id="258253"/>
    <lineage>
        <taxon>Eukaryota</taxon>
        <taxon>Fungi</taxon>
        <taxon>Dikarya</taxon>
        <taxon>Ascomycota</taxon>
        <taxon>Pezizomycotina</taxon>
        <taxon>Lecanoromycetes</taxon>
        <taxon>OSLEUM clade</taxon>
        <taxon>Lecanoromycetidae</taxon>
        <taxon>Lecanorales</taxon>
        <taxon>Lecanorineae</taxon>
        <taxon>Ramalinaceae</taxon>
        <taxon>Ramalina</taxon>
    </lineage>
</organism>
<feature type="transmembrane region" description="Helical" evidence="1">
    <location>
        <begin position="91"/>
        <end position="111"/>
    </location>
</feature>
<keyword evidence="1" id="KW-0472">Membrane</keyword>
<feature type="transmembrane region" description="Helical" evidence="1">
    <location>
        <begin position="51"/>
        <end position="71"/>
    </location>
</feature>
<dbReference type="Proteomes" id="UP001161017">
    <property type="component" value="Unassembled WGS sequence"/>
</dbReference>
<keyword evidence="3" id="KW-1185">Reference proteome</keyword>
<gene>
    <name evidence="2" type="ORF">OHK93_001980</name>
</gene>